<dbReference type="Gene3D" id="3.30.1310.20">
    <property type="entry name" value="PRTase-like"/>
    <property type="match status" value="1"/>
</dbReference>
<reference evidence="2 3" key="1">
    <citation type="journal article" date="2014" name="Genome Announc.">
        <title>Draft Genome Sequence of Streptomyces fradiae ATCC 19609, a Strain Highly Sensitive to Antibiotics.</title>
        <authorList>
            <person name="Bekker O.B."/>
            <person name="Klimina K.M."/>
            <person name="Vatlin A.A."/>
            <person name="Zakharevich N.V."/>
            <person name="Kasianov A.S."/>
            <person name="Danilenko V.N."/>
        </authorList>
    </citation>
    <scope>NUCLEOTIDE SEQUENCE [LARGE SCALE GENOMIC DNA]</scope>
    <source>
        <strain evidence="2 3">ATCC 19609</strain>
    </source>
</reference>
<dbReference type="Pfam" id="PF00156">
    <property type="entry name" value="Pribosyltran"/>
    <property type="match status" value="1"/>
</dbReference>
<keyword evidence="2" id="KW-0328">Glycosyltransferase</keyword>
<dbReference type="InterPro" id="IPR029057">
    <property type="entry name" value="PRTase-like"/>
</dbReference>
<sequence length="217" mass="23979">MNYHDRRSAGRELAGELGQRGRAGLLEKPVVLALPRGGLPVADEVARELHAPLDVVVVRKIGAPFNPEFAVGAVAGEDEPWYDGQTLEMLDLTPERLAPRVEEERREIRRREHLYREGRPPADLAGRTAVVVDDGLATGSTARVALRAVRRRGPARLILAVPVGSPQAVVALSREADDVVCMWQPPYFQAVGQFYDDFAQTRDDEVVTILRESLTTR</sequence>
<keyword evidence="3" id="KW-1185">Reference proteome</keyword>
<evidence type="ECO:0000259" key="1">
    <source>
        <dbReference type="Pfam" id="PF00156"/>
    </source>
</evidence>
<organism evidence="2 3">
    <name type="scientific">Streptomyces xinghaiensis</name>
    <dbReference type="NCBI Taxonomy" id="1038928"/>
    <lineage>
        <taxon>Bacteria</taxon>
        <taxon>Bacillati</taxon>
        <taxon>Actinomycetota</taxon>
        <taxon>Actinomycetes</taxon>
        <taxon>Kitasatosporales</taxon>
        <taxon>Streptomycetaceae</taxon>
        <taxon>Streptomyces</taxon>
    </lineage>
</organism>
<dbReference type="AlphaFoldDB" id="A0A3R7EP40"/>
<dbReference type="RefSeq" id="WP_043468240.1">
    <property type="nucleotide sequence ID" value="NZ_CP134822.1"/>
</dbReference>
<dbReference type="EMBL" id="JNAD02000011">
    <property type="protein sequence ID" value="RKM93221.1"/>
    <property type="molecule type" value="Genomic_DNA"/>
</dbReference>
<evidence type="ECO:0000313" key="2">
    <source>
        <dbReference type="EMBL" id="RKM93221.1"/>
    </source>
</evidence>
<gene>
    <name evidence="2" type="ORF">SFRA_022210</name>
</gene>
<accession>A0A3R7EP40</accession>
<keyword evidence="2" id="KW-0808">Transferase</keyword>
<dbReference type="GO" id="GO:0016757">
    <property type="term" value="F:glycosyltransferase activity"/>
    <property type="evidence" value="ECO:0007669"/>
    <property type="project" value="UniProtKB-KW"/>
</dbReference>
<protein>
    <submittedName>
        <fullName evidence="2">Phosphoribosyltransferase</fullName>
    </submittedName>
</protein>
<proteinExistence type="predicted"/>
<dbReference type="CDD" id="cd06223">
    <property type="entry name" value="PRTases_typeI"/>
    <property type="match status" value="1"/>
</dbReference>
<name>A0A3R7EP40_9ACTN</name>
<dbReference type="SUPFAM" id="SSF53271">
    <property type="entry name" value="PRTase-like"/>
    <property type="match status" value="1"/>
</dbReference>
<dbReference type="Gene3D" id="3.40.50.2020">
    <property type="match status" value="1"/>
</dbReference>
<feature type="domain" description="Phosphoribosyltransferase" evidence="1">
    <location>
        <begin position="27"/>
        <end position="174"/>
    </location>
</feature>
<evidence type="ECO:0000313" key="3">
    <source>
        <dbReference type="Proteomes" id="UP000028058"/>
    </source>
</evidence>
<dbReference type="InterPro" id="IPR000836">
    <property type="entry name" value="PRTase_dom"/>
</dbReference>
<dbReference type="Proteomes" id="UP000028058">
    <property type="component" value="Unassembled WGS sequence"/>
</dbReference>
<dbReference type="OrthoDB" id="9810066at2"/>
<comment type="caution">
    <text evidence="2">The sequence shown here is derived from an EMBL/GenBank/DDBJ whole genome shotgun (WGS) entry which is preliminary data.</text>
</comment>